<feature type="transmembrane region" description="Helical" evidence="6">
    <location>
        <begin position="59"/>
        <end position="82"/>
    </location>
</feature>
<evidence type="ECO:0000313" key="7">
    <source>
        <dbReference type="EMBL" id="OHT13358.1"/>
    </source>
</evidence>
<evidence type="ECO:0000256" key="3">
    <source>
        <dbReference type="ARBA" id="ARBA00022989"/>
    </source>
</evidence>
<evidence type="ECO:0000256" key="5">
    <source>
        <dbReference type="SAM" id="MobiDB-lite"/>
    </source>
</evidence>
<feature type="transmembrane region" description="Helical" evidence="6">
    <location>
        <begin position="128"/>
        <end position="148"/>
    </location>
</feature>
<name>A0A1J4KUM1_9EUKA</name>
<evidence type="ECO:0000256" key="2">
    <source>
        <dbReference type="ARBA" id="ARBA00022692"/>
    </source>
</evidence>
<evidence type="ECO:0000313" key="8">
    <source>
        <dbReference type="Proteomes" id="UP000179807"/>
    </source>
</evidence>
<gene>
    <name evidence="7" type="ORF">TRFO_16435</name>
</gene>
<feature type="transmembrane region" description="Helical" evidence="6">
    <location>
        <begin position="94"/>
        <end position="116"/>
    </location>
</feature>
<evidence type="ECO:0000256" key="1">
    <source>
        <dbReference type="ARBA" id="ARBA00004141"/>
    </source>
</evidence>
<dbReference type="VEuPathDB" id="TrichDB:TRFO_16435"/>
<accession>A0A1J4KUM1</accession>
<protein>
    <submittedName>
        <fullName evidence="7">Uncharacterized protein</fullName>
    </submittedName>
</protein>
<dbReference type="Gene3D" id="1.20.1540.10">
    <property type="entry name" value="Rhomboid-like"/>
    <property type="match status" value="1"/>
</dbReference>
<keyword evidence="2 6" id="KW-0812">Transmembrane</keyword>
<dbReference type="GO" id="GO:0016020">
    <property type="term" value="C:membrane"/>
    <property type="evidence" value="ECO:0007669"/>
    <property type="project" value="UniProtKB-SubCell"/>
</dbReference>
<feature type="region of interest" description="Disordered" evidence="5">
    <location>
        <begin position="226"/>
        <end position="263"/>
    </location>
</feature>
<evidence type="ECO:0000256" key="4">
    <source>
        <dbReference type="ARBA" id="ARBA00023136"/>
    </source>
</evidence>
<feature type="transmembrane region" description="Helical" evidence="6">
    <location>
        <begin position="21"/>
        <end position="39"/>
    </location>
</feature>
<dbReference type="AlphaFoldDB" id="A0A1J4KUM1"/>
<keyword evidence="8" id="KW-1185">Reference proteome</keyword>
<dbReference type="Proteomes" id="UP000179807">
    <property type="component" value="Unassembled WGS sequence"/>
</dbReference>
<dbReference type="RefSeq" id="XP_068366494.1">
    <property type="nucleotide sequence ID" value="XM_068498972.1"/>
</dbReference>
<sequence length="263" mass="29860">MENIDGIELLNKKKKIITNSSLIALYLIIASHFTAPPLLDLFAFSIRDFKLSIFLPLTFILPAITETNPWILILDLFPHFFFGFEVETALGSKVYACSLFYSGVVTNSLTYLTIFILNQFFNFMNPDFYFASSAPIVLFSITTFCIFFNSSFGPISNLGSTSLLVYYLIYILGFLTGMIQHWIHLINFIYALIVNFFIIHWIDNSISLKKYFETISLQVHKNPYSTVPDDPASKNATQKPTDLGVDLEPISGKQLSLPKPEKV</sequence>
<reference evidence="7" key="1">
    <citation type="submission" date="2016-10" db="EMBL/GenBank/DDBJ databases">
        <authorList>
            <person name="Benchimol M."/>
            <person name="Almeida L.G."/>
            <person name="Vasconcelos A.T."/>
            <person name="Perreira-Neves A."/>
            <person name="Rosa I.A."/>
            <person name="Tasca T."/>
            <person name="Bogo M.R."/>
            <person name="de Souza W."/>
        </authorList>
    </citation>
    <scope>NUCLEOTIDE SEQUENCE [LARGE SCALE GENOMIC DNA]</scope>
    <source>
        <strain evidence="7">K</strain>
    </source>
</reference>
<comment type="caution">
    <text evidence="7">The sequence shown here is derived from an EMBL/GenBank/DDBJ whole genome shotgun (WGS) entry which is preliminary data.</text>
</comment>
<comment type="subcellular location">
    <subcellularLocation>
        <location evidence="1">Membrane</location>
        <topology evidence="1">Multi-pass membrane protein</topology>
    </subcellularLocation>
</comment>
<keyword evidence="4 6" id="KW-0472">Membrane</keyword>
<dbReference type="GeneID" id="94833676"/>
<keyword evidence="3 6" id="KW-1133">Transmembrane helix</keyword>
<organism evidence="7 8">
    <name type="scientific">Tritrichomonas foetus</name>
    <dbReference type="NCBI Taxonomy" id="1144522"/>
    <lineage>
        <taxon>Eukaryota</taxon>
        <taxon>Metamonada</taxon>
        <taxon>Parabasalia</taxon>
        <taxon>Tritrichomonadida</taxon>
        <taxon>Tritrichomonadidae</taxon>
        <taxon>Tritrichomonas</taxon>
    </lineage>
</organism>
<feature type="transmembrane region" description="Helical" evidence="6">
    <location>
        <begin position="155"/>
        <end position="176"/>
    </location>
</feature>
<dbReference type="EMBL" id="MLAK01000533">
    <property type="protein sequence ID" value="OHT13358.1"/>
    <property type="molecule type" value="Genomic_DNA"/>
</dbReference>
<evidence type="ECO:0000256" key="6">
    <source>
        <dbReference type="SAM" id="Phobius"/>
    </source>
</evidence>
<dbReference type="InterPro" id="IPR035952">
    <property type="entry name" value="Rhomboid-like_sf"/>
</dbReference>
<feature type="transmembrane region" description="Helical" evidence="6">
    <location>
        <begin position="182"/>
        <end position="202"/>
    </location>
</feature>
<proteinExistence type="predicted"/>